<reference evidence="1 2" key="1">
    <citation type="submission" date="2008-04" db="EMBL/GenBank/DDBJ databases">
        <title>Genome diversity and DNA divergence of Rhizobium etli.</title>
        <authorList>
            <person name="Gonzalez V."/>
            <person name="Acosta J.L."/>
            <person name="Santamaria R.I."/>
            <person name="Bustos P."/>
            <person name="Hernandez-Gonzalez I.L."/>
            <person name="Fernandez J.L."/>
            <person name="Diaz R."/>
            <person name="Flores M."/>
            <person name="Mora J."/>
            <person name="Palacios R."/>
            <person name="Davila G."/>
        </authorList>
    </citation>
    <scope>NUCLEOTIDE SEQUENCE [LARGE SCALE GENOMIC DNA]</scope>
    <source>
        <strain evidence="1 2">CIAT 652</strain>
        <plasmid evidence="2">Plasmid pA</plasmid>
    </source>
</reference>
<evidence type="ECO:0000313" key="2">
    <source>
        <dbReference type="Proteomes" id="UP000008817"/>
    </source>
</evidence>
<dbReference type="EMBL" id="CP001075">
    <property type="protein sequence ID" value="ACE93351.1"/>
    <property type="molecule type" value="Genomic_DNA"/>
</dbReference>
<dbReference type="HOGENOM" id="CLU_1414157_0_0_5"/>
<accession>B3Q0Z5</accession>
<name>B3Q0Z5_RHIE6</name>
<organism evidence="1 2">
    <name type="scientific">Rhizobium etli (strain CIAT 652)</name>
    <dbReference type="NCBI Taxonomy" id="491916"/>
    <lineage>
        <taxon>Bacteria</taxon>
        <taxon>Pseudomonadati</taxon>
        <taxon>Pseudomonadota</taxon>
        <taxon>Alphaproteobacteria</taxon>
        <taxon>Hyphomicrobiales</taxon>
        <taxon>Rhizobiaceae</taxon>
        <taxon>Rhizobium/Agrobacterium group</taxon>
        <taxon>Rhizobium</taxon>
    </lineage>
</organism>
<geneLocation type="plasmid" evidence="1 2">
    <name>pA</name>
</geneLocation>
<dbReference type="KEGG" id="rec:RHECIAT_PA0000005"/>
<gene>
    <name evidence="1" type="ordered locus">RHECIAT_PA0000005</name>
</gene>
<sequence length="192" mass="21543">MSDPRAIIGRPLTVSGKPGNVLVDRLGERSRLVRLLFVAVIKHAVIKPMLDRQRIDDVENVAVFEMRIGQSEKRSPDDFLAGGLRTTNLDEIIKRLTRQSFHGAVHESLVDPLLFFHFVSSPQISGGMISHIIVINNRRFEALIASRPHLRRRSLRRHDFFAVPGIKSGAFAYTHSWNAKTAPSTSSDSSPR</sequence>
<dbReference type="Proteomes" id="UP000008817">
    <property type="component" value="Plasmid pA"/>
</dbReference>
<keyword evidence="1" id="KW-0614">Plasmid</keyword>
<proteinExistence type="predicted"/>
<evidence type="ECO:0000313" key="1">
    <source>
        <dbReference type="EMBL" id="ACE93351.1"/>
    </source>
</evidence>
<dbReference type="AlphaFoldDB" id="B3Q0Z5"/>
<protein>
    <submittedName>
        <fullName evidence="1">Hypothetical conserved protein</fullName>
    </submittedName>
</protein>